<feature type="DNA-binding region" description="HMG box" evidence="7">
    <location>
        <begin position="363"/>
        <end position="431"/>
    </location>
</feature>
<evidence type="ECO:0000256" key="3">
    <source>
        <dbReference type="ARBA" id="ARBA00023125"/>
    </source>
</evidence>
<accession>A0A7J5XH40</accession>
<dbReference type="GO" id="GO:0007507">
    <property type="term" value="P:heart development"/>
    <property type="evidence" value="ECO:0007669"/>
    <property type="project" value="TreeGrafter"/>
</dbReference>
<dbReference type="SUPFAM" id="SSF47095">
    <property type="entry name" value="HMG-box"/>
    <property type="match status" value="1"/>
</dbReference>
<keyword evidence="12" id="KW-1185">Reference proteome</keyword>
<dbReference type="Pfam" id="PF12067">
    <property type="entry name" value="Sox17_18_mid"/>
    <property type="match status" value="1"/>
</dbReference>
<dbReference type="PANTHER" id="PTHR10270">
    <property type="entry name" value="SOX TRANSCRIPTION FACTOR"/>
    <property type="match status" value="1"/>
</dbReference>
<keyword evidence="2" id="KW-0805">Transcription regulation</keyword>
<feature type="domain" description="HMG box" evidence="9">
    <location>
        <begin position="363"/>
        <end position="431"/>
    </location>
</feature>
<keyword evidence="3 7" id="KW-0238">DNA-binding</keyword>
<dbReference type="GO" id="GO:0001228">
    <property type="term" value="F:DNA-binding transcription activator activity, RNA polymerase II-specific"/>
    <property type="evidence" value="ECO:0007669"/>
    <property type="project" value="TreeGrafter"/>
</dbReference>
<feature type="region of interest" description="Disordered" evidence="8">
    <location>
        <begin position="212"/>
        <end position="242"/>
    </location>
</feature>
<dbReference type="Proteomes" id="UP000518266">
    <property type="component" value="Unassembled WGS sequence"/>
</dbReference>
<dbReference type="PROSITE" id="PS51516">
    <property type="entry name" value="SOX_C"/>
    <property type="match status" value="1"/>
</dbReference>
<dbReference type="GO" id="GO:0001570">
    <property type="term" value="P:vasculogenesis"/>
    <property type="evidence" value="ECO:0007669"/>
    <property type="project" value="TreeGrafter"/>
</dbReference>
<dbReference type="SMART" id="SM00398">
    <property type="entry name" value="HMG"/>
    <property type="match status" value="1"/>
</dbReference>
<proteinExistence type="predicted"/>
<evidence type="ECO:0000259" key="10">
    <source>
        <dbReference type="PROSITE" id="PS51516"/>
    </source>
</evidence>
<dbReference type="PANTHER" id="PTHR10270:SF216">
    <property type="entry name" value="TRANSCRIPTION FACTOR SOX-17"/>
    <property type="match status" value="1"/>
</dbReference>
<feature type="region of interest" description="Disordered" evidence="8">
    <location>
        <begin position="592"/>
        <end position="623"/>
    </location>
</feature>
<feature type="domain" description="Sox C-terminal" evidence="10">
    <location>
        <begin position="570"/>
        <end position="687"/>
    </location>
</feature>
<reference evidence="11 12" key="1">
    <citation type="submission" date="2020-03" db="EMBL/GenBank/DDBJ databases">
        <title>Dissostichus mawsoni Genome sequencing and assembly.</title>
        <authorList>
            <person name="Park H."/>
        </authorList>
    </citation>
    <scope>NUCLEOTIDE SEQUENCE [LARGE SCALE GENOMIC DNA]</scope>
    <source>
        <strain evidence="11">DM0001</strain>
        <tissue evidence="11">Muscle</tissue>
    </source>
</reference>
<dbReference type="GO" id="GO:0000978">
    <property type="term" value="F:RNA polymerase II cis-regulatory region sequence-specific DNA binding"/>
    <property type="evidence" value="ECO:0007669"/>
    <property type="project" value="TreeGrafter"/>
</dbReference>
<feature type="region of interest" description="Disordered" evidence="8">
    <location>
        <begin position="548"/>
        <end position="577"/>
    </location>
</feature>
<feature type="region of interest" description="Disordered" evidence="8">
    <location>
        <begin position="330"/>
        <end position="363"/>
    </location>
</feature>
<protein>
    <recommendedName>
        <fullName evidence="13">Sox17</fullName>
    </recommendedName>
</protein>
<dbReference type="OrthoDB" id="6247875at2759"/>
<dbReference type="GO" id="GO:0090090">
    <property type="term" value="P:negative regulation of canonical Wnt signaling pathway"/>
    <property type="evidence" value="ECO:0007669"/>
    <property type="project" value="TreeGrafter"/>
</dbReference>
<dbReference type="Gene3D" id="1.10.30.10">
    <property type="entry name" value="High mobility group box domain"/>
    <property type="match status" value="1"/>
</dbReference>
<dbReference type="InterPro" id="IPR021934">
    <property type="entry name" value="Sox_C"/>
</dbReference>
<dbReference type="CDD" id="cd22047">
    <property type="entry name" value="HMG-box_SoxF_SOX17"/>
    <property type="match status" value="1"/>
</dbReference>
<dbReference type="FunFam" id="1.10.30.10:FF:000008">
    <property type="entry name" value="transcription factor SOX-7"/>
    <property type="match status" value="1"/>
</dbReference>
<feature type="region of interest" description="Disordered" evidence="8">
    <location>
        <begin position="637"/>
        <end position="657"/>
    </location>
</feature>
<evidence type="ECO:0000313" key="11">
    <source>
        <dbReference type="EMBL" id="KAF3836344.1"/>
    </source>
</evidence>
<name>A0A7J5XH40_DISMA</name>
<evidence type="ECO:0008006" key="13">
    <source>
        <dbReference type="Google" id="ProtNLM"/>
    </source>
</evidence>
<dbReference type="GO" id="GO:0016055">
    <property type="term" value="P:Wnt signaling pathway"/>
    <property type="evidence" value="ECO:0007669"/>
    <property type="project" value="UniProtKB-KW"/>
</dbReference>
<keyword evidence="5" id="KW-0804">Transcription</keyword>
<evidence type="ECO:0000256" key="8">
    <source>
        <dbReference type="SAM" id="MobiDB-lite"/>
    </source>
</evidence>
<evidence type="ECO:0000256" key="6">
    <source>
        <dbReference type="ARBA" id="ARBA00023242"/>
    </source>
</evidence>
<dbReference type="GO" id="GO:0001706">
    <property type="term" value="P:endoderm formation"/>
    <property type="evidence" value="ECO:0007669"/>
    <property type="project" value="TreeGrafter"/>
</dbReference>
<keyword evidence="6 7" id="KW-0539">Nucleus</keyword>
<dbReference type="InterPro" id="IPR050140">
    <property type="entry name" value="SRY-related_HMG-box_TF-like"/>
</dbReference>
<dbReference type="GO" id="GO:0001525">
    <property type="term" value="P:angiogenesis"/>
    <property type="evidence" value="ECO:0007669"/>
    <property type="project" value="TreeGrafter"/>
</dbReference>
<evidence type="ECO:0000259" key="9">
    <source>
        <dbReference type="PROSITE" id="PS50118"/>
    </source>
</evidence>
<feature type="compositionally biased region" description="Polar residues" evidence="8">
    <location>
        <begin position="101"/>
        <end position="110"/>
    </location>
</feature>
<evidence type="ECO:0000256" key="1">
    <source>
        <dbReference type="ARBA" id="ARBA00022687"/>
    </source>
</evidence>
<feature type="compositionally biased region" description="Polar residues" evidence="8">
    <location>
        <begin position="346"/>
        <end position="356"/>
    </location>
</feature>
<feature type="region of interest" description="Disordered" evidence="8">
    <location>
        <begin position="493"/>
        <end position="513"/>
    </location>
</feature>
<evidence type="ECO:0000256" key="5">
    <source>
        <dbReference type="ARBA" id="ARBA00023163"/>
    </source>
</evidence>
<evidence type="ECO:0000256" key="2">
    <source>
        <dbReference type="ARBA" id="ARBA00023015"/>
    </source>
</evidence>
<dbReference type="PROSITE" id="PS50118">
    <property type="entry name" value="HMG_BOX_2"/>
    <property type="match status" value="1"/>
</dbReference>
<feature type="compositionally biased region" description="Basic and acidic residues" evidence="8">
    <location>
        <begin position="139"/>
        <end position="157"/>
    </location>
</feature>
<dbReference type="InterPro" id="IPR009071">
    <property type="entry name" value="HMG_box_dom"/>
</dbReference>
<gene>
    <name evidence="11" type="ORF">F7725_028902</name>
</gene>
<dbReference type="InterPro" id="IPR033392">
    <property type="entry name" value="Sox7/17/18_central"/>
</dbReference>
<dbReference type="GO" id="GO:0005634">
    <property type="term" value="C:nucleus"/>
    <property type="evidence" value="ECO:0007669"/>
    <property type="project" value="UniProtKB-UniRule"/>
</dbReference>
<organism evidence="11 12">
    <name type="scientific">Dissostichus mawsoni</name>
    <name type="common">Antarctic cod</name>
    <dbReference type="NCBI Taxonomy" id="36200"/>
    <lineage>
        <taxon>Eukaryota</taxon>
        <taxon>Metazoa</taxon>
        <taxon>Chordata</taxon>
        <taxon>Craniata</taxon>
        <taxon>Vertebrata</taxon>
        <taxon>Euteleostomi</taxon>
        <taxon>Actinopterygii</taxon>
        <taxon>Neopterygii</taxon>
        <taxon>Teleostei</taxon>
        <taxon>Neoteleostei</taxon>
        <taxon>Acanthomorphata</taxon>
        <taxon>Eupercaria</taxon>
        <taxon>Perciformes</taxon>
        <taxon>Notothenioidei</taxon>
        <taxon>Nototheniidae</taxon>
        <taxon>Dissostichus</taxon>
    </lineage>
</organism>
<dbReference type="AlphaFoldDB" id="A0A7J5XH40"/>
<evidence type="ECO:0000256" key="4">
    <source>
        <dbReference type="ARBA" id="ARBA00023159"/>
    </source>
</evidence>
<keyword evidence="4" id="KW-0010">Activator</keyword>
<keyword evidence="1" id="KW-0879">Wnt signaling pathway</keyword>
<evidence type="ECO:0000256" key="7">
    <source>
        <dbReference type="PROSITE-ProRule" id="PRU00267"/>
    </source>
</evidence>
<evidence type="ECO:0000313" key="12">
    <source>
        <dbReference type="Proteomes" id="UP000518266"/>
    </source>
</evidence>
<dbReference type="InterPro" id="IPR036910">
    <property type="entry name" value="HMG_box_dom_sf"/>
</dbReference>
<comment type="caution">
    <text evidence="11">The sequence shown here is derived from an EMBL/GenBank/DDBJ whole genome shotgun (WGS) entry which is preliminary data.</text>
</comment>
<dbReference type="Pfam" id="PF00505">
    <property type="entry name" value="HMG_box"/>
    <property type="match status" value="1"/>
</dbReference>
<sequence length="688" mass="76015">MLSHGGNAAHPSSLKASLLLPCKELCESMQPCQHSSCGGTGEEAPPGSLRKYVSLLLSLLHTCYVLPSFAHSLVLSKTLPPILKHLPLFRAGVGGSQSLISKPSDLSLSGESRGWRREPWPPPIPRLPRHGVGDSVKGQGEEWREDEGGLRRSEGEKPYQVISGKIDDDSIIVQILDLHPKHPPTNPQRVTSMLWSPRWCLHGATKRGVTGTVTHNEGNCPRKDGRLRSAGSDKNLHQTRSSLHIQRRNSVQFSPCDSWKCLMDGTNYFPTKRKTKTLVNCSVLLPGGSPNPPIWTEMSSPDAGYASDDQTQERCTMSVMMPGMGHCQWADPHSPLGDTKVKSEPCASSSGSQNRGGKTEPRIRRPMNAFMVWAKDERKRLAQQNPDLHNAELSKMLGKSWKALPVTEKQPFVEEAERLRVQHMQDHPNYKYRPRRRKQVKRIKRLDSGFLVHGMSDHQGPSMSGDGRLCVESLGLGYHEHGFQLPPQQLSHYRDAQGLGGPSYESYSLPTPDTSPLDAVESDLMFFPSHSQEDCHMMPAYAYHSQAAEYQSQDPHSNHHGNPRHPSSAPEQPPSYMGCPNPLAMYYTQHCSPSQAKRHPGGAGQLSPPPDSHPHSADSVEQMQHSELLAEVDRSEFEQYLSSSSARGDMPGLPYGTHEAGMQGPESLISSVLSDASTAVYYCSYNNS</sequence>
<dbReference type="EMBL" id="JAAKFY010000024">
    <property type="protein sequence ID" value="KAF3836344.1"/>
    <property type="molecule type" value="Genomic_DNA"/>
</dbReference>
<feature type="region of interest" description="Disordered" evidence="8">
    <location>
        <begin position="101"/>
        <end position="159"/>
    </location>
</feature>